<evidence type="ECO:0000259" key="6">
    <source>
        <dbReference type="PROSITE" id="PS50059"/>
    </source>
</evidence>
<dbReference type="EMBL" id="QEAP01000441">
    <property type="protein sequence ID" value="TPX66428.1"/>
    <property type="molecule type" value="Genomic_DNA"/>
</dbReference>
<evidence type="ECO:0000256" key="5">
    <source>
        <dbReference type="SAM" id="SignalP"/>
    </source>
</evidence>
<dbReference type="EC" id="5.2.1.8" evidence="4"/>
<keyword evidence="3" id="KW-0325">Glycoprotein</keyword>
<comment type="catalytic activity">
    <reaction evidence="4">
        <text>[protein]-peptidylproline (omega=180) = [protein]-peptidylproline (omega=0)</text>
        <dbReference type="Rhea" id="RHEA:16237"/>
        <dbReference type="Rhea" id="RHEA-COMP:10747"/>
        <dbReference type="Rhea" id="RHEA-COMP:10748"/>
        <dbReference type="ChEBI" id="CHEBI:83833"/>
        <dbReference type="ChEBI" id="CHEBI:83834"/>
        <dbReference type="EC" id="5.2.1.8"/>
    </reaction>
</comment>
<sequence>MLYTTQLTWLLVAAAVATAEKTVNIGILKRIPDAECLQRVKSYDQVSIHYIASVHKRPDSVFDQDYSPESGKTLEFVVGAPKREFAEGLDRGIMDMCVGERRRLVVPPELGYLPDPVYGYSGGQKAPYGVNLVFDVELVSILNKSNPSREEL</sequence>
<organism evidence="7 8">
    <name type="scientific">Chytriomyces confervae</name>
    <dbReference type="NCBI Taxonomy" id="246404"/>
    <lineage>
        <taxon>Eukaryota</taxon>
        <taxon>Fungi</taxon>
        <taxon>Fungi incertae sedis</taxon>
        <taxon>Chytridiomycota</taxon>
        <taxon>Chytridiomycota incertae sedis</taxon>
        <taxon>Chytridiomycetes</taxon>
        <taxon>Chytridiales</taxon>
        <taxon>Chytriomycetaceae</taxon>
        <taxon>Chytriomyces</taxon>
    </lineage>
</organism>
<proteinExistence type="predicted"/>
<keyword evidence="1 5" id="KW-0732">Signal</keyword>
<dbReference type="OrthoDB" id="1902587at2759"/>
<evidence type="ECO:0000256" key="1">
    <source>
        <dbReference type="ARBA" id="ARBA00022729"/>
    </source>
</evidence>
<gene>
    <name evidence="7" type="ORF">CcCBS67573_g07829</name>
</gene>
<feature type="domain" description="PPIase FKBP-type" evidence="6">
    <location>
        <begin position="43"/>
        <end position="142"/>
    </location>
</feature>
<dbReference type="Proteomes" id="UP000320333">
    <property type="component" value="Unassembled WGS sequence"/>
</dbReference>
<dbReference type="InterPro" id="IPR052273">
    <property type="entry name" value="PPIase_FKBP"/>
</dbReference>
<evidence type="ECO:0000256" key="4">
    <source>
        <dbReference type="PROSITE-ProRule" id="PRU00277"/>
    </source>
</evidence>
<protein>
    <recommendedName>
        <fullName evidence="4">peptidylprolyl isomerase</fullName>
        <ecNumber evidence="4">5.2.1.8</ecNumber>
    </recommendedName>
</protein>
<feature type="signal peptide" evidence="5">
    <location>
        <begin position="1"/>
        <end position="19"/>
    </location>
</feature>
<dbReference type="InterPro" id="IPR046357">
    <property type="entry name" value="PPIase_dom_sf"/>
</dbReference>
<evidence type="ECO:0000313" key="8">
    <source>
        <dbReference type="Proteomes" id="UP000320333"/>
    </source>
</evidence>
<dbReference type="AlphaFoldDB" id="A0A507ETA9"/>
<dbReference type="STRING" id="246404.A0A507ETA9"/>
<keyword evidence="4" id="KW-0413">Isomerase</keyword>
<dbReference type="PANTHER" id="PTHR46222">
    <property type="entry name" value="PEPTIDYL-PROLYL CIS-TRANS ISOMERASE FKBP7/14"/>
    <property type="match status" value="1"/>
</dbReference>
<feature type="chain" id="PRO_5021236744" description="peptidylprolyl isomerase" evidence="5">
    <location>
        <begin position="20"/>
        <end position="152"/>
    </location>
</feature>
<dbReference type="InterPro" id="IPR001179">
    <property type="entry name" value="PPIase_FKBP_dom"/>
</dbReference>
<dbReference type="PROSITE" id="PS50059">
    <property type="entry name" value="FKBP_PPIASE"/>
    <property type="match status" value="1"/>
</dbReference>
<evidence type="ECO:0000256" key="2">
    <source>
        <dbReference type="ARBA" id="ARBA00022737"/>
    </source>
</evidence>
<dbReference type="Pfam" id="PF00254">
    <property type="entry name" value="FKBP_C"/>
    <property type="match status" value="1"/>
</dbReference>
<keyword evidence="4" id="KW-0697">Rotamase</keyword>
<evidence type="ECO:0000313" key="7">
    <source>
        <dbReference type="EMBL" id="TPX66428.1"/>
    </source>
</evidence>
<keyword evidence="2" id="KW-0677">Repeat</keyword>
<accession>A0A507ETA9</accession>
<name>A0A507ETA9_9FUNG</name>
<comment type="caution">
    <text evidence="7">The sequence shown here is derived from an EMBL/GenBank/DDBJ whole genome shotgun (WGS) entry which is preliminary data.</text>
</comment>
<dbReference type="SUPFAM" id="SSF54534">
    <property type="entry name" value="FKBP-like"/>
    <property type="match status" value="1"/>
</dbReference>
<dbReference type="PANTHER" id="PTHR46222:SF3">
    <property type="entry name" value="PEPTIDYLPROLYL ISOMERASE"/>
    <property type="match status" value="1"/>
</dbReference>
<dbReference type="Gene3D" id="3.10.50.40">
    <property type="match status" value="1"/>
</dbReference>
<dbReference type="GO" id="GO:0003755">
    <property type="term" value="F:peptidyl-prolyl cis-trans isomerase activity"/>
    <property type="evidence" value="ECO:0007669"/>
    <property type="project" value="UniProtKB-KW"/>
</dbReference>
<evidence type="ECO:0000256" key="3">
    <source>
        <dbReference type="ARBA" id="ARBA00023180"/>
    </source>
</evidence>
<reference evidence="7 8" key="1">
    <citation type="journal article" date="2019" name="Sci. Rep.">
        <title>Comparative genomics of chytrid fungi reveal insights into the obligate biotrophic and pathogenic lifestyle of Synchytrium endobioticum.</title>
        <authorList>
            <person name="van de Vossenberg B.T.L.H."/>
            <person name="Warris S."/>
            <person name="Nguyen H.D.T."/>
            <person name="van Gent-Pelzer M.P.E."/>
            <person name="Joly D.L."/>
            <person name="van de Geest H.C."/>
            <person name="Bonants P.J.M."/>
            <person name="Smith D.S."/>
            <person name="Levesque C.A."/>
            <person name="van der Lee T.A.J."/>
        </authorList>
    </citation>
    <scope>NUCLEOTIDE SEQUENCE [LARGE SCALE GENOMIC DNA]</scope>
    <source>
        <strain evidence="7 8">CBS 675.73</strain>
    </source>
</reference>
<keyword evidence="8" id="KW-1185">Reference proteome</keyword>